<comment type="similarity">
    <text evidence="1">Belongs to the sigma-70 factor family. ECF subfamily.</text>
</comment>
<dbReference type="InterPro" id="IPR036388">
    <property type="entry name" value="WH-like_DNA-bd_sf"/>
</dbReference>
<dbReference type="CDD" id="cd06171">
    <property type="entry name" value="Sigma70_r4"/>
    <property type="match status" value="1"/>
</dbReference>
<dbReference type="Gene3D" id="1.10.1740.10">
    <property type="match status" value="1"/>
</dbReference>
<reference evidence="6" key="1">
    <citation type="submission" date="2022-10" db="EMBL/GenBank/DDBJ databases">
        <title>Gaoshiqiia sediminis gen. nov., sp. nov., isolated from coastal sediment.</title>
        <authorList>
            <person name="Yu W.X."/>
            <person name="Mu D.S."/>
            <person name="Du J.Z."/>
            <person name="Liang Y.Q."/>
        </authorList>
    </citation>
    <scope>NUCLEOTIDE SEQUENCE</scope>
    <source>
        <strain evidence="6">A06</strain>
    </source>
</reference>
<dbReference type="InterPro" id="IPR007627">
    <property type="entry name" value="RNA_pol_sigma70_r2"/>
</dbReference>
<dbReference type="SMART" id="SM00421">
    <property type="entry name" value="HTH_LUXR"/>
    <property type="match status" value="1"/>
</dbReference>
<dbReference type="PANTHER" id="PTHR43133">
    <property type="entry name" value="RNA POLYMERASE ECF-TYPE SIGMA FACTO"/>
    <property type="match status" value="1"/>
</dbReference>
<dbReference type="InterPro" id="IPR013249">
    <property type="entry name" value="RNA_pol_sigma70_r4_t2"/>
</dbReference>
<dbReference type="GO" id="GO:0006352">
    <property type="term" value="P:DNA-templated transcription initiation"/>
    <property type="evidence" value="ECO:0007669"/>
    <property type="project" value="InterPro"/>
</dbReference>
<evidence type="ECO:0000256" key="3">
    <source>
        <dbReference type="ARBA" id="ARBA00023082"/>
    </source>
</evidence>
<sequence>MRTNDDRQYVELLKQDDFSAFNALFKKYAESLYAFALSITREPYIAEEITQLVFLKIWEKRARIEEHLSFKSFVFSITYSETISWLRKEKSEKRKMELWGNVASFSSNETNYTIEFNNIQELTNQVIEILPEKRKEIFKLSREQGYSNKEIAVRLGVSVKTVENQISAALRTLREKLGETGILGILFYFITFH</sequence>
<evidence type="ECO:0000259" key="5">
    <source>
        <dbReference type="SMART" id="SM00421"/>
    </source>
</evidence>
<dbReference type="SUPFAM" id="SSF88659">
    <property type="entry name" value="Sigma3 and sigma4 domains of RNA polymerase sigma factors"/>
    <property type="match status" value="1"/>
</dbReference>
<dbReference type="Gene3D" id="1.10.10.10">
    <property type="entry name" value="Winged helix-like DNA-binding domain superfamily/Winged helix DNA-binding domain"/>
    <property type="match status" value="1"/>
</dbReference>
<proteinExistence type="inferred from homology"/>
<feature type="domain" description="HTH luxR-type" evidence="5">
    <location>
        <begin position="127"/>
        <end position="189"/>
    </location>
</feature>
<accession>A0AA41Y8L9</accession>
<evidence type="ECO:0000313" key="7">
    <source>
        <dbReference type="Proteomes" id="UP001163821"/>
    </source>
</evidence>
<dbReference type="Pfam" id="PF04542">
    <property type="entry name" value="Sigma70_r2"/>
    <property type="match status" value="1"/>
</dbReference>
<dbReference type="EMBL" id="JAPAAF010000001">
    <property type="protein sequence ID" value="MCW0481313.1"/>
    <property type="molecule type" value="Genomic_DNA"/>
</dbReference>
<dbReference type="InterPro" id="IPR013324">
    <property type="entry name" value="RNA_pol_sigma_r3/r4-like"/>
</dbReference>
<dbReference type="Pfam" id="PF08281">
    <property type="entry name" value="Sigma70_r4_2"/>
    <property type="match status" value="1"/>
</dbReference>
<dbReference type="InterPro" id="IPR039425">
    <property type="entry name" value="RNA_pol_sigma-70-like"/>
</dbReference>
<dbReference type="Proteomes" id="UP001163821">
    <property type="component" value="Unassembled WGS sequence"/>
</dbReference>
<evidence type="ECO:0000313" key="6">
    <source>
        <dbReference type="EMBL" id="MCW0481313.1"/>
    </source>
</evidence>
<dbReference type="InterPro" id="IPR014327">
    <property type="entry name" value="RNA_pol_sigma70_bacteroid"/>
</dbReference>
<dbReference type="GO" id="GO:0003677">
    <property type="term" value="F:DNA binding"/>
    <property type="evidence" value="ECO:0007669"/>
    <property type="project" value="InterPro"/>
</dbReference>
<dbReference type="NCBIfam" id="TIGR02985">
    <property type="entry name" value="Sig70_bacteroi1"/>
    <property type="match status" value="1"/>
</dbReference>
<organism evidence="6 7">
    <name type="scientific">Gaoshiqia sediminis</name>
    <dbReference type="NCBI Taxonomy" id="2986998"/>
    <lineage>
        <taxon>Bacteria</taxon>
        <taxon>Pseudomonadati</taxon>
        <taxon>Bacteroidota</taxon>
        <taxon>Bacteroidia</taxon>
        <taxon>Marinilabiliales</taxon>
        <taxon>Prolixibacteraceae</taxon>
        <taxon>Gaoshiqia</taxon>
    </lineage>
</organism>
<dbReference type="GO" id="GO:0016987">
    <property type="term" value="F:sigma factor activity"/>
    <property type="evidence" value="ECO:0007669"/>
    <property type="project" value="UniProtKB-KW"/>
</dbReference>
<gene>
    <name evidence="6" type="ORF">N2K84_01135</name>
</gene>
<keyword evidence="7" id="KW-1185">Reference proteome</keyword>
<dbReference type="NCBIfam" id="TIGR02937">
    <property type="entry name" value="sigma70-ECF"/>
    <property type="match status" value="1"/>
</dbReference>
<evidence type="ECO:0000256" key="4">
    <source>
        <dbReference type="ARBA" id="ARBA00023163"/>
    </source>
</evidence>
<dbReference type="InterPro" id="IPR000792">
    <property type="entry name" value="Tscrpt_reg_LuxR_C"/>
</dbReference>
<comment type="caution">
    <text evidence="6">The sequence shown here is derived from an EMBL/GenBank/DDBJ whole genome shotgun (WGS) entry which is preliminary data.</text>
</comment>
<evidence type="ECO:0000256" key="2">
    <source>
        <dbReference type="ARBA" id="ARBA00023015"/>
    </source>
</evidence>
<dbReference type="InterPro" id="IPR013325">
    <property type="entry name" value="RNA_pol_sigma_r2"/>
</dbReference>
<dbReference type="SUPFAM" id="SSF88946">
    <property type="entry name" value="Sigma2 domain of RNA polymerase sigma factors"/>
    <property type="match status" value="1"/>
</dbReference>
<keyword evidence="2" id="KW-0805">Transcription regulation</keyword>
<dbReference type="AlphaFoldDB" id="A0AA41Y8L9"/>
<dbReference type="RefSeq" id="WP_282589917.1">
    <property type="nucleotide sequence ID" value="NZ_JAPAAF010000001.1"/>
</dbReference>
<keyword evidence="4" id="KW-0804">Transcription</keyword>
<protein>
    <submittedName>
        <fullName evidence="6">RNA polymerase sigma-70 factor</fullName>
    </submittedName>
</protein>
<dbReference type="PANTHER" id="PTHR43133:SF46">
    <property type="entry name" value="RNA POLYMERASE SIGMA-70 FACTOR ECF SUBFAMILY"/>
    <property type="match status" value="1"/>
</dbReference>
<name>A0AA41Y8L9_9BACT</name>
<evidence type="ECO:0000256" key="1">
    <source>
        <dbReference type="ARBA" id="ARBA00010641"/>
    </source>
</evidence>
<dbReference type="InterPro" id="IPR014284">
    <property type="entry name" value="RNA_pol_sigma-70_dom"/>
</dbReference>
<keyword evidence="3" id="KW-0731">Sigma factor</keyword>